<evidence type="ECO:0000313" key="2">
    <source>
        <dbReference type="Proteomes" id="UP001234202"/>
    </source>
</evidence>
<evidence type="ECO:0000313" key="1">
    <source>
        <dbReference type="EMBL" id="KAJ9121027.1"/>
    </source>
</evidence>
<protein>
    <submittedName>
        <fullName evidence="1">Uncharacterized protein</fullName>
    </submittedName>
</protein>
<dbReference type="EMBL" id="JASBWV010000019">
    <property type="protein sequence ID" value="KAJ9121027.1"/>
    <property type="molecule type" value="Genomic_DNA"/>
</dbReference>
<comment type="caution">
    <text evidence="1">The sequence shown here is derived from an EMBL/GenBank/DDBJ whole genome shotgun (WGS) entry which is preliminary data.</text>
</comment>
<name>A0ACC2XAR8_9TREE</name>
<accession>A0ACC2XAR8</accession>
<organism evidence="1 2">
    <name type="scientific">Naganishia onofrii</name>
    <dbReference type="NCBI Taxonomy" id="1851511"/>
    <lineage>
        <taxon>Eukaryota</taxon>
        <taxon>Fungi</taxon>
        <taxon>Dikarya</taxon>
        <taxon>Basidiomycota</taxon>
        <taxon>Agaricomycotina</taxon>
        <taxon>Tremellomycetes</taxon>
        <taxon>Filobasidiales</taxon>
        <taxon>Filobasidiaceae</taxon>
        <taxon>Naganishia</taxon>
    </lineage>
</organism>
<dbReference type="Proteomes" id="UP001234202">
    <property type="component" value="Unassembled WGS sequence"/>
</dbReference>
<keyword evidence="2" id="KW-1185">Reference proteome</keyword>
<gene>
    <name evidence="1" type="ORF">QFC24_005008</name>
</gene>
<reference evidence="1" key="1">
    <citation type="submission" date="2023-04" db="EMBL/GenBank/DDBJ databases">
        <title>Draft Genome sequencing of Naganishia species isolated from polar environments using Oxford Nanopore Technology.</title>
        <authorList>
            <person name="Leo P."/>
            <person name="Venkateswaran K."/>
        </authorList>
    </citation>
    <scope>NUCLEOTIDE SEQUENCE</scope>
    <source>
        <strain evidence="1">DBVPG 5303</strain>
    </source>
</reference>
<sequence>MAVDPLAGTSKPLPPRDVLESRVRRPLPFAATLVPTDDPLSPLQQQYSNYNNNNQPRIHPRREIERVPGVPLAGDIPESVNQAKDEIARLLQDVKRLNLGSTSGDAHRGARPSFAYDNQRSTSPALGSTEWLESRISALIFDVDHTTIGSAAAGGEAATLDLGGLQMRVLSDKIGELQDMTRLAKRSSYAERGALGGQGPSQPRVPSVASGKRQFKRYTSAPVTTTSGGGGGGDIPGRHPTQHPHPPLPQIGTTPRAVSGPAPTTPTYPSSSTDRKQPIVRARSGLYRELSTASSASSTSSLGGAAPRAAPGVTVTPTLSARQGGVARSSSRRSGSVTALGEGESFASTSSGATLVGEEGEGQGEHVDVDVEEGRDTFGGGARAGGKGKMTAKTLPPAILDLESLEQFTFVNTDLERLPDPATVTHYASGRKLEPLIIRRPGIPSLRSMALSVLLSSRLPHSLPPILTSIDWEPSPEERGTRNAVHGLNDAHTLANRVPCLTMIEARGMIAAARAAYRHSSSSRKHDDGIPNPAFSGAAVVRGGGGVGARDVSMGGDETPQDDAAANPYFSPCPNPAHGSVFTRKLWVGEHSVERIEWTRVKGADKEVPIRWKGCSAGCLDFLEVPVDVSLDDDHDDDEDGLSDTDVEEGEAVEELMDEDGFDADVLGGDDPF</sequence>
<proteinExistence type="predicted"/>